<dbReference type="Pfam" id="PF05241">
    <property type="entry name" value="EBP"/>
    <property type="match status" value="1"/>
</dbReference>
<evidence type="ECO:0000256" key="6">
    <source>
        <dbReference type="SAM" id="Phobius"/>
    </source>
</evidence>
<dbReference type="GO" id="GO:0005783">
    <property type="term" value="C:endoplasmic reticulum"/>
    <property type="evidence" value="ECO:0007669"/>
    <property type="project" value="TreeGrafter"/>
</dbReference>
<evidence type="ECO:0000256" key="1">
    <source>
        <dbReference type="ARBA" id="ARBA00004141"/>
    </source>
</evidence>
<dbReference type="InterPro" id="IPR033118">
    <property type="entry name" value="EXPERA"/>
</dbReference>
<dbReference type="Proteomes" id="UP000604046">
    <property type="component" value="Unassembled WGS sequence"/>
</dbReference>
<feature type="transmembrane region" description="Helical" evidence="6">
    <location>
        <begin position="118"/>
        <end position="138"/>
    </location>
</feature>
<comment type="subcellular location">
    <subcellularLocation>
        <location evidence="1">Membrane</location>
        <topology evidence="1">Multi-pass membrane protein</topology>
    </subcellularLocation>
</comment>
<evidence type="ECO:0000259" key="7">
    <source>
        <dbReference type="PROSITE" id="PS51751"/>
    </source>
</evidence>
<dbReference type="AlphaFoldDB" id="A0A812M5C7"/>
<dbReference type="GO" id="GO:0016020">
    <property type="term" value="C:membrane"/>
    <property type="evidence" value="ECO:0007669"/>
    <property type="project" value="UniProtKB-SubCell"/>
</dbReference>
<evidence type="ECO:0000256" key="4">
    <source>
        <dbReference type="ARBA" id="ARBA00023136"/>
    </source>
</evidence>
<dbReference type="EMBL" id="CAJNDS010001324">
    <property type="protein sequence ID" value="CAE7255533.1"/>
    <property type="molecule type" value="Genomic_DNA"/>
</dbReference>
<gene>
    <name evidence="8" type="primary">Tmem97</name>
    <name evidence="8" type="ORF">SNAT2548_LOCUS13027</name>
</gene>
<evidence type="ECO:0000256" key="5">
    <source>
        <dbReference type="PROSITE-ProRule" id="PRU01087"/>
    </source>
</evidence>
<feature type="domain" description="EXPERA" evidence="7">
    <location>
        <begin position="50"/>
        <end position="193"/>
    </location>
</feature>
<keyword evidence="9" id="KW-1185">Reference proteome</keyword>
<sequence length="210" mass="24287">MAAEPWMEKVLYCIAALCSVLPIMTLAFTMRRVVALLGKGSATLPPDRGLDACMMVFFLFNFPFITYIVDIEQIIIADPGNFQYPFWPPPIMVDLIHWYGKNYDPLLMARPTWWKVTIWWDVLFFGPFYVLAFYAFLFRKRWIRFPSICYSCVLLTIVSVILAEETFGPHAAPQRSLVLLLNAPWVVEPACLLVRMLLEEKPFGEAKESF</sequence>
<protein>
    <submittedName>
        <fullName evidence="8">Tmem97 protein</fullName>
    </submittedName>
</protein>
<evidence type="ECO:0000256" key="3">
    <source>
        <dbReference type="ARBA" id="ARBA00022989"/>
    </source>
</evidence>
<evidence type="ECO:0000313" key="9">
    <source>
        <dbReference type="Proteomes" id="UP000604046"/>
    </source>
</evidence>
<evidence type="ECO:0000313" key="8">
    <source>
        <dbReference type="EMBL" id="CAE7255533.1"/>
    </source>
</evidence>
<dbReference type="OrthoDB" id="10266728at2759"/>
<organism evidence="8 9">
    <name type="scientific">Symbiodinium natans</name>
    <dbReference type="NCBI Taxonomy" id="878477"/>
    <lineage>
        <taxon>Eukaryota</taxon>
        <taxon>Sar</taxon>
        <taxon>Alveolata</taxon>
        <taxon>Dinophyceae</taxon>
        <taxon>Suessiales</taxon>
        <taxon>Symbiodiniaceae</taxon>
        <taxon>Symbiodinium</taxon>
    </lineage>
</organism>
<comment type="caution">
    <text evidence="8">The sequence shown here is derived from an EMBL/GenBank/DDBJ whole genome shotgun (WGS) entry which is preliminary data.</text>
</comment>
<dbReference type="PANTHER" id="PTHR31204:SF1">
    <property type="entry name" value="SIGMA INTRACELLULAR RECEPTOR 2"/>
    <property type="match status" value="1"/>
</dbReference>
<reference evidence="8" key="1">
    <citation type="submission" date="2021-02" db="EMBL/GenBank/DDBJ databases">
        <authorList>
            <person name="Dougan E. K."/>
            <person name="Rhodes N."/>
            <person name="Thang M."/>
            <person name="Chan C."/>
        </authorList>
    </citation>
    <scope>NUCLEOTIDE SEQUENCE</scope>
</reference>
<keyword evidence="4 5" id="KW-0472">Membrane</keyword>
<name>A0A812M5C7_9DINO</name>
<keyword evidence="3 5" id="KW-1133">Transmembrane helix</keyword>
<dbReference type="InterPro" id="IPR051987">
    <property type="entry name" value="Sigma-2_receptor-like"/>
</dbReference>
<feature type="transmembrane region" description="Helical" evidence="6">
    <location>
        <begin position="145"/>
        <end position="163"/>
    </location>
</feature>
<keyword evidence="2 5" id="KW-0812">Transmembrane</keyword>
<feature type="transmembrane region" description="Helical" evidence="6">
    <location>
        <begin position="6"/>
        <end position="28"/>
    </location>
</feature>
<dbReference type="PROSITE" id="PS51751">
    <property type="entry name" value="EXPERA"/>
    <property type="match status" value="1"/>
</dbReference>
<dbReference type="PANTHER" id="PTHR31204">
    <property type="entry name" value="SIGMA INTRACELLULAR RECEPTOR 2"/>
    <property type="match status" value="1"/>
</dbReference>
<accession>A0A812M5C7</accession>
<feature type="transmembrane region" description="Helical" evidence="6">
    <location>
        <begin position="49"/>
        <end position="69"/>
    </location>
</feature>
<evidence type="ECO:0000256" key="2">
    <source>
        <dbReference type="ARBA" id="ARBA00022692"/>
    </source>
</evidence>
<proteinExistence type="predicted"/>